<name>A0A095A600_SCHHA</name>
<evidence type="ECO:0000313" key="1">
    <source>
        <dbReference type="EMBL" id="KGB42327.1"/>
    </source>
</evidence>
<protein>
    <submittedName>
        <fullName evidence="1">Uncharacterized protein</fullName>
    </submittedName>
</protein>
<accession>A0A095A600</accession>
<dbReference type="EMBL" id="KL252857">
    <property type="protein sequence ID" value="KGB42327.1"/>
    <property type="molecule type" value="Genomic_DNA"/>
</dbReference>
<gene>
    <name evidence="1" type="ORF">MS3_11013</name>
</gene>
<reference evidence="1" key="1">
    <citation type="journal article" date="2012" name="Nat. Genet.">
        <title>Whole-genome sequence of Schistosoma haematobium.</title>
        <authorList>
            <person name="Young N.D."/>
            <person name="Jex A.R."/>
            <person name="Li B."/>
            <person name="Liu S."/>
            <person name="Yang L."/>
            <person name="Xiong Z."/>
            <person name="Li Y."/>
            <person name="Cantacessi C."/>
            <person name="Hall R.S."/>
            <person name="Xu X."/>
            <person name="Chen F."/>
            <person name="Wu X."/>
            <person name="Zerlotini A."/>
            <person name="Oliveira G."/>
            <person name="Hofmann A."/>
            <person name="Zhang G."/>
            <person name="Fang X."/>
            <person name="Kang Y."/>
            <person name="Campbell B.E."/>
            <person name="Loukas A."/>
            <person name="Ranganathan S."/>
            <person name="Rollinson D."/>
            <person name="Rinaldi G."/>
            <person name="Brindley P.J."/>
            <person name="Yang H."/>
            <person name="Wang J."/>
            <person name="Wang J."/>
            <person name="Gasser R.B."/>
        </authorList>
    </citation>
    <scope>NUCLEOTIDE SEQUENCE [LARGE SCALE GENOMIC DNA]</scope>
</reference>
<dbReference type="PROSITE" id="PS50096">
    <property type="entry name" value="IQ"/>
    <property type="match status" value="1"/>
</dbReference>
<dbReference type="CDD" id="cd23767">
    <property type="entry name" value="IQCD"/>
    <property type="match status" value="1"/>
</dbReference>
<organism evidence="1">
    <name type="scientific">Schistosoma haematobium</name>
    <name type="common">Blood fluke</name>
    <dbReference type="NCBI Taxonomy" id="6185"/>
    <lineage>
        <taxon>Eukaryota</taxon>
        <taxon>Metazoa</taxon>
        <taxon>Spiralia</taxon>
        <taxon>Lophotrochozoa</taxon>
        <taxon>Platyhelminthes</taxon>
        <taxon>Trematoda</taxon>
        <taxon>Digenea</taxon>
        <taxon>Strigeidida</taxon>
        <taxon>Schistosomatoidea</taxon>
        <taxon>Schistosomatidae</taxon>
        <taxon>Schistosoma</taxon>
    </lineage>
</organism>
<dbReference type="AlphaFoldDB" id="A0A095A600"/>
<sequence length="159" mass="18744">MYSFEGNYKSKRSLVLDHTQKLSTHALVQKTREERKSRENMVKQERAATKIQKCLRDYVARNKMKRYFIELLNELSKQLDDIVNNTGFNVEHEFEHKLLKLLQCFNTCYRNKSPEQKHLFTVCRLLLSKHGKDAQVNWLTSGSVDHIFTLGNSLLINIK</sequence>
<proteinExistence type="predicted"/>